<keyword evidence="1" id="KW-0805">Transcription regulation</keyword>
<keyword evidence="6" id="KW-1185">Reference proteome</keyword>
<comment type="caution">
    <text evidence="5">The sequence shown here is derived from an EMBL/GenBank/DDBJ whole genome shotgun (WGS) entry which is preliminary data.</text>
</comment>
<dbReference type="EMBL" id="JBHSTE010000004">
    <property type="protein sequence ID" value="MFC6333334.1"/>
    <property type="molecule type" value="Genomic_DNA"/>
</dbReference>
<dbReference type="InterPro" id="IPR009057">
    <property type="entry name" value="Homeodomain-like_sf"/>
</dbReference>
<dbReference type="InterPro" id="IPR020449">
    <property type="entry name" value="Tscrpt_reg_AraC-type_HTH"/>
</dbReference>
<dbReference type="PROSITE" id="PS01124">
    <property type="entry name" value="HTH_ARAC_FAMILY_2"/>
    <property type="match status" value="1"/>
</dbReference>
<organism evidence="5 6">
    <name type="scientific">Paenibacillus septentrionalis</name>
    <dbReference type="NCBI Taxonomy" id="429342"/>
    <lineage>
        <taxon>Bacteria</taxon>
        <taxon>Bacillati</taxon>
        <taxon>Bacillota</taxon>
        <taxon>Bacilli</taxon>
        <taxon>Bacillales</taxon>
        <taxon>Paenibacillaceae</taxon>
        <taxon>Paenibacillus</taxon>
    </lineage>
</organism>
<dbReference type="SMART" id="SM00342">
    <property type="entry name" value="HTH_ARAC"/>
    <property type="match status" value="1"/>
</dbReference>
<dbReference type="PRINTS" id="PR00032">
    <property type="entry name" value="HTHARAC"/>
</dbReference>
<keyword evidence="3" id="KW-0804">Transcription</keyword>
<dbReference type="RefSeq" id="WP_379234721.1">
    <property type="nucleotide sequence ID" value="NZ_JBHSTE010000004.1"/>
</dbReference>
<dbReference type="Pfam" id="PF07883">
    <property type="entry name" value="Cupin_2"/>
    <property type="match status" value="1"/>
</dbReference>
<reference evidence="6" key="1">
    <citation type="journal article" date="2019" name="Int. J. Syst. Evol. Microbiol.">
        <title>The Global Catalogue of Microorganisms (GCM) 10K type strain sequencing project: providing services to taxonomists for standard genome sequencing and annotation.</title>
        <authorList>
            <consortium name="The Broad Institute Genomics Platform"/>
            <consortium name="The Broad Institute Genome Sequencing Center for Infectious Disease"/>
            <person name="Wu L."/>
            <person name="Ma J."/>
        </authorList>
    </citation>
    <scope>NUCLEOTIDE SEQUENCE [LARGE SCALE GENOMIC DNA]</scope>
    <source>
        <strain evidence="6">PCU 280</strain>
    </source>
</reference>
<evidence type="ECO:0000259" key="4">
    <source>
        <dbReference type="PROSITE" id="PS01124"/>
    </source>
</evidence>
<evidence type="ECO:0000256" key="1">
    <source>
        <dbReference type="ARBA" id="ARBA00023015"/>
    </source>
</evidence>
<gene>
    <name evidence="5" type="ORF">ACFP56_11965</name>
</gene>
<evidence type="ECO:0000256" key="3">
    <source>
        <dbReference type="ARBA" id="ARBA00023163"/>
    </source>
</evidence>
<dbReference type="Pfam" id="PF12833">
    <property type="entry name" value="HTH_18"/>
    <property type="match status" value="1"/>
</dbReference>
<dbReference type="SUPFAM" id="SSF51215">
    <property type="entry name" value="Regulatory protein AraC"/>
    <property type="match status" value="1"/>
</dbReference>
<protein>
    <submittedName>
        <fullName evidence="5">AraC family transcriptional regulator</fullName>
    </submittedName>
</protein>
<accession>A0ABW1V4H7</accession>
<dbReference type="Proteomes" id="UP001596233">
    <property type="component" value="Unassembled WGS sequence"/>
</dbReference>
<dbReference type="InterPro" id="IPR018060">
    <property type="entry name" value="HTH_AraC"/>
</dbReference>
<feature type="domain" description="HTH araC/xylS-type" evidence="4">
    <location>
        <begin position="229"/>
        <end position="326"/>
    </location>
</feature>
<dbReference type="SUPFAM" id="SSF46689">
    <property type="entry name" value="Homeodomain-like"/>
    <property type="match status" value="1"/>
</dbReference>
<name>A0ABW1V4H7_9BACL</name>
<dbReference type="InterPro" id="IPR014710">
    <property type="entry name" value="RmlC-like_jellyroll"/>
</dbReference>
<evidence type="ECO:0000256" key="2">
    <source>
        <dbReference type="ARBA" id="ARBA00023125"/>
    </source>
</evidence>
<evidence type="ECO:0000313" key="6">
    <source>
        <dbReference type="Proteomes" id="UP001596233"/>
    </source>
</evidence>
<dbReference type="PANTHER" id="PTHR43280">
    <property type="entry name" value="ARAC-FAMILY TRANSCRIPTIONAL REGULATOR"/>
    <property type="match status" value="1"/>
</dbReference>
<proteinExistence type="predicted"/>
<dbReference type="Gene3D" id="1.10.10.60">
    <property type="entry name" value="Homeodomain-like"/>
    <property type="match status" value="2"/>
</dbReference>
<dbReference type="Gene3D" id="2.60.120.10">
    <property type="entry name" value="Jelly Rolls"/>
    <property type="match status" value="1"/>
</dbReference>
<evidence type="ECO:0000313" key="5">
    <source>
        <dbReference type="EMBL" id="MFC6333334.1"/>
    </source>
</evidence>
<dbReference type="InterPro" id="IPR037923">
    <property type="entry name" value="HTH-like"/>
</dbReference>
<dbReference type="InterPro" id="IPR013096">
    <property type="entry name" value="Cupin_2"/>
</dbReference>
<dbReference type="PANTHER" id="PTHR43280:SF28">
    <property type="entry name" value="HTH-TYPE TRANSCRIPTIONAL ACTIVATOR RHAS"/>
    <property type="match status" value="1"/>
</dbReference>
<sequence>MDEQQLDQYLRSYNDLEASYIANPPQNDIYVAPGAFEINGKPILLFDKVGNLSLDKIKITKHERFAAVPMHVHTWVEINYIYSGSCTQIINEETVVLTEGQLILIDTQVPHAILPTGENDIVINILLSKDMLRTAFLSRLSNKGIIADFLINAISKGRNHDHYIIFHSQENKKISRLIKEMLCEYFDQTAYFDEIIESYMVIIFTELLRVFRYDAHQPHAQTTNETSLIQILQYIESHYEDCTLASAAAHFNYSTSYFSTFIKKHTGKTFNELVRTQKLTHAGLLITQTSEPIYEIARQVGYDNLTFFYKKFKQVYGMSPQEYRLKRMYQ</sequence>
<keyword evidence="2" id="KW-0238">DNA-binding</keyword>